<dbReference type="AlphaFoldDB" id="A0A654U5R7"/>
<evidence type="ECO:0000313" key="2">
    <source>
        <dbReference type="EMBL" id="COY98705.1"/>
    </source>
</evidence>
<protein>
    <submittedName>
        <fullName evidence="1">Uncharacterized protein</fullName>
    </submittedName>
</protein>
<reference evidence="2" key="1">
    <citation type="submission" date="2015-03" db="EMBL/GenBank/DDBJ databases">
        <authorList>
            <consortium name="Pathogen Informatics"/>
            <person name="Murphy D."/>
        </authorList>
    </citation>
    <scope>NUCLEOTIDE SEQUENCE</scope>
    <source>
        <strain evidence="2">N09902308</strain>
    </source>
</reference>
<dbReference type="Proteomes" id="UP000039021">
    <property type="component" value="Unassembled WGS sequence"/>
</dbReference>
<accession>A0A654U5R7</accession>
<evidence type="ECO:0000313" key="1">
    <source>
        <dbReference type="EMBL" id="CFR92784.1"/>
    </source>
</evidence>
<gene>
    <name evidence="1" type="ORF">ERS007657_03021</name>
    <name evidence="2" type="ORF">ERS007739_03273</name>
</gene>
<organism evidence="1 4">
    <name type="scientific">Mycobacterium tuberculosis</name>
    <dbReference type="NCBI Taxonomy" id="1773"/>
    <lineage>
        <taxon>Bacteria</taxon>
        <taxon>Bacillati</taxon>
        <taxon>Actinomycetota</taxon>
        <taxon>Actinomycetes</taxon>
        <taxon>Mycobacteriales</taxon>
        <taxon>Mycobacteriaceae</taxon>
        <taxon>Mycobacterium</taxon>
        <taxon>Mycobacterium tuberculosis complex</taxon>
    </lineage>
</organism>
<evidence type="ECO:0000313" key="4">
    <source>
        <dbReference type="Proteomes" id="UP000046680"/>
    </source>
</evidence>
<sequence>MVIEPSAHNCKKRSIRAEVWSGPCPSCPCGNSSTTLDNWPHLASPELMNSSMIDCAPLTKSPNCASQSTTASGLPTV</sequence>
<dbReference type="EMBL" id="CSBK01001665">
    <property type="protein sequence ID" value="COY98705.1"/>
    <property type="molecule type" value="Genomic_DNA"/>
</dbReference>
<dbReference type="EMBL" id="CGCX01001325">
    <property type="protein sequence ID" value="CFR92784.1"/>
    <property type="molecule type" value="Genomic_DNA"/>
</dbReference>
<dbReference type="Proteomes" id="UP000046680">
    <property type="component" value="Unassembled WGS sequence"/>
</dbReference>
<proteinExistence type="predicted"/>
<reference evidence="3 4" key="2">
    <citation type="submission" date="2015-03" db="EMBL/GenBank/DDBJ databases">
        <authorList>
            <consortium name="Pathogen Informatics"/>
        </authorList>
    </citation>
    <scope>NUCLEOTIDE SEQUENCE [LARGE SCALE GENOMIC DNA]</scope>
    <source>
        <strain evidence="1 4">C09601061</strain>
        <strain evidence="3">N09902308</strain>
    </source>
</reference>
<evidence type="ECO:0000313" key="3">
    <source>
        <dbReference type="Proteomes" id="UP000039021"/>
    </source>
</evidence>
<name>A0A654U5R7_MYCTX</name>